<evidence type="ECO:0000313" key="10">
    <source>
        <dbReference type="Proteomes" id="UP000054560"/>
    </source>
</evidence>
<dbReference type="PANTHER" id="PTHR11931">
    <property type="entry name" value="PHOSPHOGLYCERATE MUTASE"/>
    <property type="match status" value="1"/>
</dbReference>
<evidence type="ECO:0000256" key="1">
    <source>
        <dbReference type="ARBA" id="ARBA00000380"/>
    </source>
</evidence>
<dbReference type="SMART" id="SM00855">
    <property type="entry name" value="PGAM"/>
    <property type="match status" value="1"/>
</dbReference>
<keyword evidence="10" id="KW-1185">Reference proteome</keyword>
<evidence type="ECO:0000256" key="8">
    <source>
        <dbReference type="RuleBase" id="RU004511"/>
    </source>
</evidence>
<dbReference type="FunFam" id="3.40.50.1240:FF:000003">
    <property type="entry name" value="2,3-bisphosphoglycerate-dependent phosphoglycerate mutase"/>
    <property type="match status" value="1"/>
</dbReference>
<sequence length="260" mass="29079">MTYTLVLMRHGESQWNVENKFTGWVDVPLTEKGIAEATEAGQNLAASGYEFDCAFTSFQKRAIKTCFITLEATDSLFVPVQKSWKLNERMYGNLQGMNKGESVETYGADKVLIWRRSFDVPPPNMEDPNHPYNPAKERKYASIPKEELPTTECLKDCIERVVPYWENDIVPAIKSGKRVLIAAHGNSLRGLVKYLDDISEDDILKLNIPTGVALVYTLDENMKPITAEGQPYAPLKGSYLGDVADIQGRINGVANQTAKK</sequence>
<feature type="active site" description="Proton donor/acceptor" evidence="5">
    <location>
        <position position="88"/>
    </location>
</feature>
<dbReference type="GO" id="GO:0004619">
    <property type="term" value="F:phosphoglycerate mutase activity"/>
    <property type="evidence" value="ECO:0007669"/>
    <property type="project" value="UniProtKB-EC"/>
</dbReference>
<protein>
    <recommendedName>
        <fullName evidence="8">Phosphoglycerate mutase</fullName>
        <ecNumber evidence="8">5.4.2.11</ecNumber>
    </recommendedName>
</protein>
<feature type="binding site" evidence="6">
    <location>
        <begin position="88"/>
        <end position="91"/>
    </location>
    <ligand>
        <name>substrate</name>
    </ligand>
</feature>
<dbReference type="InterPro" id="IPR001345">
    <property type="entry name" value="PG/BPGM_mutase_AS"/>
</dbReference>
<dbReference type="NCBIfam" id="TIGR01258">
    <property type="entry name" value="pgm_1"/>
    <property type="match status" value="1"/>
</dbReference>
<feature type="active site" description="Tele-phosphohistidine intermediate" evidence="5">
    <location>
        <position position="10"/>
    </location>
</feature>
<dbReference type="PROSITE" id="PS00175">
    <property type="entry name" value="PG_MUTASE"/>
    <property type="match status" value="1"/>
</dbReference>
<dbReference type="RefSeq" id="XP_014153488.1">
    <property type="nucleotide sequence ID" value="XM_014298013.1"/>
</dbReference>
<name>A0A0L0FSN6_9EUKA</name>
<accession>A0A0L0FSN6</accession>
<dbReference type="GeneID" id="25908523"/>
<dbReference type="OrthoDB" id="354304at2759"/>
<proteinExistence type="inferred from homology"/>
<evidence type="ECO:0000256" key="5">
    <source>
        <dbReference type="PIRSR" id="PIRSR613078-1"/>
    </source>
</evidence>
<dbReference type="SUPFAM" id="SSF53254">
    <property type="entry name" value="Phosphoglycerate mutase-like"/>
    <property type="match status" value="1"/>
</dbReference>
<gene>
    <name evidence="9" type="ORF">SARC_08019</name>
</gene>
<keyword evidence="4 8" id="KW-0413">Isomerase</keyword>
<feature type="site" description="Transition state stabilizer" evidence="7">
    <location>
        <position position="184"/>
    </location>
</feature>
<feature type="binding site" evidence="6">
    <location>
        <begin position="115"/>
        <end position="116"/>
    </location>
    <ligand>
        <name>substrate</name>
    </ligand>
</feature>
<evidence type="ECO:0000256" key="6">
    <source>
        <dbReference type="PIRSR" id="PIRSR613078-2"/>
    </source>
</evidence>
<feature type="binding site" evidence="6">
    <location>
        <position position="99"/>
    </location>
    <ligand>
        <name>substrate</name>
    </ligand>
</feature>
<comment type="catalytic activity">
    <reaction evidence="1 8">
        <text>(2R)-2-phosphoglycerate = (2R)-3-phosphoglycerate</text>
        <dbReference type="Rhea" id="RHEA:15901"/>
        <dbReference type="ChEBI" id="CHEBI:58272"/>
        <dbReference type="ChEBI" id="CHEBI:58289"/>
        <dbReference type="EC" id="5.4.2.11"/>
    </reaction>
</comment>
<feature type="binding site" evidence="6">
    <location>
        <position position="61"/>
    </location>
    <ligand>
        <name>substrate</name>
    </ligand>
</feature>
<dbReference type="Pfam" id="PF00300">
    <property type="entry name" value="His_Phos_1"/>
    <property type="match status" value="1"/>
</dbReference>
<dbReference type="eggNOG" id="KOG0235">
    <property type="taxonomic scope" value="Eukaryota"/>
</dbReference>
<dbReference type="Proteomes" id="UP000054560">
    <property type="component" value="Unassembled WGS sequence"/>
</dbReference>
<evidence type="ECO:0000256" key="7">
    <source>
        <dbReference type="PIRSR" id="PIRSR613078-3"/>
    </source>
</evidence>
<feature type="binding site" evidence="6">
    <location>
        <begin position="22"/>
        <end position="23"/>
    </location>
    <ligand>
        <name>substrate</name>
    </ligand>
</feature>
<keyword evidence="3 8" id="KW-0324">Glycolysis</keyword>
<organism evidence="9 10">
    <name type="scientific">Sphaeroforma arctica JP610</name>
    <dbReference type="NCBI Taxonomy" id="667725"/>
    <lineage>
        <taxon>Eukaryota</taxon>
        <taxon>Ichthyosporea</taxon>
        <taxon>Ichthyophonida</taxon>
        <taxon>Sphaeroforma</taxon>
    </lineage>
</organism>
<dbReference type="NCBIfam" id="NF010713">
    <property type="entry name" value="PRK14115.1"/>
    <property type="match status" value="1"/>
</dbReference>
<comment type="similarity">
    <text evidence="2 8">Belongs to the phosphoglycerate mutase family. BPG-dependent PGAM subfamily.</text>
</comment>
<dbReference type="InterPro" id="IPR005952">
    <property type="entry name" value="Phosphogly_mut1"/>
</dbReference>
<evidence type="ECO:0000256" key="2">
    <source>
        <dbReference type="ARBA" id="ARBA00006717"/>
    </source>
</evidence>
<dbReference type="STRING" id="667725.A0A0L0FSN6"/>
<dbReference type="Gene3D" id="3.40.50.1240">
    <property type="entry name" value="Phosphoglycerate mutase-like"/>
    <property type="match status" value="1"/>
</dbReference>
<dbReference type="AlphaFoldDB" id="A0A0L0FSN6"/>
<feature type="binding site" evidence="6">
    <location>
        <begin position="9"/>
        <end position="16"/>
    </location>
    <ligand>
        <name>substrate</name>
    </ligand>
</feature>
<reference evidence="9 10" key="1">
    <citation type="submission" date="2011-02" db="EMBL/GenBank/DDBJ databases">
        <title>The Genome Sequence of Sphaeroforma arctica JP610.</title>
        <authorList>
            <consortium name="The Broad Institute Genome Sequencing Platform"/>
            <person name="Russ C."/>
            <person name="Cuomo C."/>
            <person name="Young S.K."/>
            <person name="Zeng Q."/>
            <person name="Gargeya S."/>
            <person name="Alvarado L."/>
            <person name="Berlin A."/>
            <person name="Chapman S.B."/>
            <person name="Chen Z."/>
            <person name="Freedman E."/>
            <person name="Gellesch M."/>
            <person name="Goldberg J."/>
            <person name="Griggs A."/>
            <person name="Gujja S."/>
            <person name="Heilman E."/>
            <person name="Heiman D."/>
            <person name="Howarth C."/>
            <person name="Mehta T."/>
            <person name="Neiman D."/>
            <person name="Pearson M."/>
            <person name="Roberts A."/>
            <person name="Saif S."/>
            <person name="Shea T."/>
            <person name="Shenoy N."/>
            <person name="Sisk P."/>
            <person name="Stolte C."/>
            <person name="Sykes S."/>
            <person name="White J."/>
            <person name="Yandava C."/>
            <person name="Burger G."/>
            <person name="Gray M.W."/>
            <person name="Holland P.W.H."/>
            <person name="King N."/>
            <person name="Lang F.B.F."/>
            <person name="Roger A.J."/>
            <person name="Ruiz-Trillo I."/>
            <person name="Haas B."/>
            <person name="Nusbaum C."/>
            <person name="Birren B."/>
        </authorList>
    </citation>
    <scope>NUCLEOTIDE SEQUENCE [LARGE SCALE GENOMIC DNA]</scope>
    <source>
        <strain evidence="9 10">JP610</strain>
    </source>
</reference>
<dbReference type="InterPro" id="IPR013078">
    <property type="entry name" value="His_Pase_superF_clade-1"/>
</dbReference>
<dbReference type="HAMAP" id="MF_01039">
    <property type="entry name" value="PGAM_GpmA"/>
    <property type="match status" value="1"/>
</dbReference>
<dbReference type="EMBL" id="KQ242278">
    <property type="protein sequence ID" value="KNC79586.1"/>
    <property type="molecule type" value="Genomic_DNA"/>
</dbReference>
<dbReference type="EC" id="5.4.2.11" evidence="8"/>
<dbReference type="InterPro" id="IPR029033">
    <property type="entry name" value="His_PPase_superfam"/>
</dbReference>
<evidence type="ECO:0000313" key="9">
    <source>
        <dbReference type="EMBL" id="KNC79586.1"/>
    </source>
</evidence>
<dbReference type="CDD" id="cd07067">
    <property type="entry name" value="HP_PGM_like"/>
    <property type="match status" value="1"/>
</dbReference>
<evidence type="ECO:0000256" key="4">
    <source>
        <dbReference type="ARBA" id="ARBA00023235"/>
    </source>
</evidence>
<dbReference type="GO" id="GO:0006096">
    <property type="term" value="P:glycolytic process"/>
    <property type="evidence" value="ECO:0007669"/>
    <property type="project" value="UniProtKB-KW"/>
</dbReference>
<feature type="binding site" evidence="6">
    <location>
        <begin position="185"/>
        <end position="186"/>
    </location>
    <ligand>
        <name>substrate</name>
    </ligand>
</feature>
<evidence type="ECO:0000256" key="3">
    <source>
        <dbReference type="ARBA" id="ARBA00023152"/>
    </source>
</evidence>